<name>A0A7D7QFW0_9ACTN</name>
<dbReference type="KEGG" id="gji:H1R19_15070"/>
<evidence type="ECO:0000313" key="3">
    <source>
        <dbReference type="Proteomes" id="UP000515663"/>
    </source>
</evidence>
<evidence type="ECO:0000313" key="2">
    <source>
        <dbReference type="EMBL" id="QMT00242.1"/>
    </source>
</evidence>
<accession>A0A7D7QFW0</accession>
<keyword evidence="1" id="KW-0472">Membrane</keyword>
<keyword evidence="1" id="KW-0812">Transmembrane</keyword>
<gene>
    <name evidence="2" type="ORF">H1R19_15070</name>
</gene>
<keyword evidence="3" id="KW-1185">Reference proteome</keyword>
<sequence length="182" mass="19434">MNRLPASFHRLTAALVALALIAVGAGAIAWRTGLDPVADWIDSIDEAAFERSATASWWIWVLIAAAVVAFGWGLLLLSTNIRPRAVEDVELDGSDETGTLTIAPKLIAAAAAEQLEGNPLFQNVTAKAIDDRARSIIRVQATARPDRSYQEIAGPVGDAVTSIRTALGDSDVHVQAFVHLER</sequence>
<dbReference type="Proteomes" id="UP000515663">
    <property type="component" value="Chromosome"/>
</dbReference>
<dbReference type="AlphaFoldDB" id="A0A7D7QFW0"/>
<dbReference type="EMBL" id="CP059491">
    <property type="protein sequence ID" value="QMT00242.1"/>
    <property type="molecule type" value="Genomic_DNA"/>
</dbReference>
<organism evidence="2 3">
    <name type="scientific">Gordonia jinghuaiqii</name>
    <dbReference type="NCBI Taxonomy" id="2758710"/>
    <lineage>
        <taxon>Bacteria</taxon>
        <taxon>Bacillati</taxon>
        <taxon>Actinomycetota</taxon>
        <taxon>Actinomycetes</taxon>
        <taxon>Mycobacteriales</taxon>
        <taxon>Gordoniaceae</taxon>
        <taxon>Gordonia</taxon>
    </lineage>
</organism>
<evidence type="ECO:0008006" key="4">
    <source>
        <dbReference type="Google" id="ProtNLM"/>
    </source>
</evidence>
<protein>
    <recommendedName>
        <fullName evidence="4">Alkaline shock response membrane anchor protein AmaP</fullName>
    </recommendedName>
</protein>
<feature type="transmembrane region" description="Helical" evidence="1">
    <location>
        <begin position="57"/>
        <end position="77"/>
    </location>
</feature>
<keyword evidence="1" id="KW-1133">Transmembrane helix</keyword>
<evidence type="ECO:0000256" key="1">
    <source>
        <dbReference type="SAM" id="Phobius"/>
    </source>
</evidence>
<proteinExistence type="predicted"/>
<reference evidence="3" key="1">
    <citation type="submission" date="2020-07" db="EMBL/GenBank/DDBJ databases">
        <title>novel species isolated from the respiratory tract of Marmot.</title>
        <authorList>
            <person name="Zhang G."/>
        </authorList>
    </citation>
    <scope>NUCLEOTIDE SEQUENCE [LARGE SCALE GENOMIC DNA]</scope>
    <source>
        <strain evidence="3">686</strain>
    </source>
</reference>
<dbReference type="RefSeq" id="WP_188327750.1">
    <property type="nucleotide sequence ID" value="NZ_CP059491.1"/>
</dbReference>